<dbReference type="InterPro" id="IPR019400">
    <property type="entry name" value="Peptidase_C65_otubain"/>
</dbReference>
<evidence type="ECO:0000313" key="2">
    <source>
        <dbReference type="Proteomes" id="UP000095283"/>
    </source>
</evidence>
<dbReference type="SUPFAM" id="SSF54001">
    <property type="entry name" value="Cysteine proteinases"/>
    <property type="match status" value="1"/>
</dbReference>
<dbReference type="Pfam" id="PF10275">
    <property type="entry name" value="Peptidase_C65"/>
    <property type="match status" value="1"/>
</dbReference>
<reference evidence="3" key="1">
    <citation type="submission" date="2016-11" db="UniProtKB">
        <authorList>
            <consortium name="WormBaseParasite"/>
        </authorList>
    </citation>
    <scope>IDENTIFICATION</scope>
</reference>
<dbReference type="InterPro" id="IPR003323">
    <property type="entry name" value="OTU_dom"/>
</dbReference>
<sequence length="149" mass="17533">MTEVDNIVTASKAEAADGTPEDSLGTQAEYVDGVFVLSAYNIMLVNPFLKHLINITQIQCLEYFKVYYDILYHLLLKNLYRILFIYFTKDMLESFDYIRQIRRDGNCFYRAVLVAEIELMLIDPEECKRADNEVFYTYLNVIQKIKELK</sequence>
<dbReference type="Proteomes" id="UP000095283">
    <property type="component" value="Unplaced"/>
</dbReference>
<dbReference type="WBParaSite" id="Hba_09079">
    <property type="protein sequence ID" value="Hba_09079"/>
    <property type="gene ID" value="Hba_09079"/>
</dbReference>
<keyword evidence="2" id="KW-1185">Reference proteome</keyword>
<dbReference type="InterPro" id="IPR038765">
    <property type="entry name" value="Papain-like_cys_pep_sf"/>
</dbReference>
<dbReference type="PROSITE" id="PS50802">
    <property type="entry name" value="OTU"/>
    <property type="match status" value="1"/>
</dbReference>
<protein>
    <submittedName>
        <fullName evidence="3">OTU domain-containing protein</fullName>
    </submittedName>
</protein>
<feature type="domain" description="OTU" evidence="1">
    <location>
        <begin position="96"/>
        <end position="149"/>
    </location>
</feature>
<proteinExistence type="predicted"/>
<dbReference type="InterPro" id="IPR042467">
    <property type="entry name" value="Peptidase_C65_otubain_sub2"/>
</dbReference>
<dbReference type="AlphaFoldDB" id="A0A1I7WV92"/>
<name>A0A1I7WV92_HETBA</name>
<evidence type="ECO:0000313" key="3">
    <source>
        <dbReference type="WBParaSite" id="Hba_09079"/>
    </source>
</evidence>
<evidence type="ECO:0000259" key="1">
    <source>
        <dbReference type="PROSITE" id="PS50802"/>
    </source>
</evidence>
<dbReference type="Gene3D" id="1.20.1300.20">
    <property type="entry name" value="Peptidase C65 Otubain, subdomain 2"/>
    <property type="match status" value="1"/>
</dbReference>
<organism evidence="2 3">
    <name type="scientific">Heterorhabditis bacteriophora</name>
    <name type="common">Entomopathogenic nematode worm</name>
    <dbReference type="NCBI Taxonomy" id="37862"/>
    <lineage>
        <taxon>Eukaryota</taxon>
        <taxon>Metazoa</taxon>
        <taxon>Ecdysozoa</taxon>
        <taxon>Nematoda</taxon>
        <taxon>Chromadorea</taxon>
        <taxon>Rhabditida</taxon>
        <taxon>Rhabditina</taxon>
        <taxon>Rhabditomorpha</taxon>
        <taxon>Strongyloidea</taxon>
        <taxon>Heterorhabditidae</taxon>
        <taxon>Heterorhabditis</taxon>
    </lineage>
</organism>
<accession>A0A1I7WV92</accession>